<dbReference type="AlphaFoldDB" id="A0A0G2F2B3"/>
<feature type="compositionally biased region" description="Polar residues" evidence="1">
    <location>
        <begin position="81"/>
        <end position="93"/>
    </location>
</feature>
<name>A0A0G2F2B3_PHACM</name>
<gene>
    <name evidence="2" type="ORF">UCRPC4_g00618</name>
</gene>
<feature type="region of interest" description="Disordered" evidence="1">
    <location>
        <begin position="69"/>
        <end position="120"/>
    </location>
</feature>
<dbReference type="EMBL" id="LCWF01000013">
    <property type="protein sequence ID" value="KKY28449.1"/>
    <property type="molecule type" value="Genomic_DNA"/>
</dbReference>
<sequence length="413" mass="47001">MITWTEEVLLGFLVEVFQIHIQQLRDVKWHEVSARTGIPIEKCQRVWKELHGPRGRQAAWKNALWAAAKQPPLQDEHEGSESYSDGETASSDSYEIPPTKIATLSSTSPAPIRQNVEIERRQDMYEHGILSFRTYGHKEDNNKDQRDPRKRRKPLAAVRNNDKKQWSYVSPSPRSEIELNMGEKNHLPAKTTHSLQSTARRQINGTPTIASCHPIPPKVLSECNEIPIIPRRQFTENHGQMQRCPPRKFNPNFTKGESSGTNHLKRRIDDVTQKRNNSDLPSKVQFKPQKNNLLRQSQLPSAPEVIEMPSDIDPTTTRYINSEIKVPVLIFRELCNSLVKDINDLGIVQIDIDSKPTRNGSDVCHLGSVCGPRREVKNAKERLYRAKKKLIAKMEGKGKGRAKTEEIATGKSV</sequence>
<feature type="compositionally biased region" description="Polar residues" evidence="1">
    <location>
        <begin position="251"/>
        <end position="262"/>
    </location>
</feature>
<reference evidence="2 3" key="1">
    <citation type="submission" date="2015-05" db="EMBL/GenBank/DDBJ databases">
        <title>Distinctive expansion of gene families associated with plant cell wall degradation and secondary metabolism in the genomes of grapevine trunk pathogens.</title>
        <authorList>
            <person name="Lawrence D.P."/>
            <person name="Travadon R."/>
            <person name="Rolshausen P.E."/>
            <person name="Baumgartner K."/>
        </authorList>
    </citation>
    <scope>NUCLEOTIDE SEQUENCE [LARGE SCALE GENOMIC DNA]</scope>
    <source>
        <strain evidence="2">UCRPC4</strain>
    </source>
</reference>
<keyword evidence="3" id="KW-1185">Reference proteome</keyword>
<feature type="compositionally biased region" description="Basic and acidic residues" evidence="1">
    <location>
        <begin position="136"/>
        <end position="147"/>
    </location>
</feature>
<feature type="region of interest" description="Disordered" evidence="1">
    <location>
        <begin position="237"/>
        <end position="284"/>
    </location>
</feature>
<evidence type="ECO:0000313" key="3">
    <source>
        <dbReference type="Proteomes" id="UP000053317"/>
    </source>
</evidence>
<feature type="compositionally biased region" description="Basic and acidic residues" evidence="1">
    <location>
        <begin position="267"/>
        <end position="277"/>
    </location>
</feature>
<organism evidence="2 3">
    <name type="scientific">Phaeomoniella chlamydospora</name>
    <name type="common">Phaeoacremonium chlamydosporum</name>
    <dbReference type="NCBI Taxonomy" id="158046"/>
    <lineage>
        <taxon>Eukaryota</taxon>
        <taxon>Fungi</taxon>
        <taxon>Dikarya</taxon>
        <taxon>Ascomycota</taxon>
        <taxon>Pezizomycotina</taxon>
        <taxon>Eurotiomycetes</taxon>
        <taxon>Chaetothyriomycetidae</taxon>
        <taxon>Phaeomoniellales</taxon>
        <taxon>Phaeomoniellaceae</taxon>
        <taxon>Phaeomoniella</taxon>
    </lineage>
</organism>
<proteinExistence type="predicted"/>
<comment type="caution">
    <text evidence="2">The sequence shown here is derived from an EMBL/GenBank/DDBJ whole genome shotgun (WGS) entry which is preliminary data.</text>
</comment>
<accession>A0A0G2F2B3</accession>
<dbReference type="Proteomes" id="UP000053317">
    <property type="component" value="Unassembled WGS sequence"/>
</dbReference>
<feature type="region of interest" description="Disordered" evidence="1">
    <location>
        <begin position="132"/>
        <end position="172"/>
    </location>
</feature>
<evidence type="ECO:0000256" key="1">
    <source>
        <dbReference type="SAM" id="MobiDB-lite"/>
    </source>
</evidence>
<reference evidence="2 3" key="2">
    <citation type="submission" date="2015-05" db="EMBL/GenBank/DDBJ databases">
        <authorList>
            <person name="Morales-Cruz A."/>
            <person name="Amrine K.C."/>
            <person name="Cantu D."/>
        </authorList>
    </citation>
    <scope>NUCLEOTIDE SEQUENCE [LARGE SCALE GENOMIC DNA]</scope>
    <source>
        <strain evidence="2">UCRPC4</strain>
    </source>
</reference>
<evidence type="ECO:0000313" key="2">
    <source>
        <dbReference type="EMBL" id="KKY28449.1"/>
    </source>
</evidence>
<protein>
    <submittedName>
        <fullName evidence="2">Uncharacterized protein</fullName>
    </submittedName>
</protein>